<evidence type="ECO:0000256" key="1">
    <source>
        <dbReference type="SAM" id="MobiDB-lite"/>
    </source>
</evidence>
<gene>
    <name evidence="2" type="ORF">ACFQ4B_02665</name>
</gene>
<accession>A0ABW3UDL4</accession>
<proteinExistence type="predicted"/>
<evidence type="ECO:0000313" key="3">
    <source>
        <dbReference type="Proteomes" id="UP001597180"/>
    </source>
</evidence>
<feature type="compositionally biased region" description="Basic and acidic residues" evidence="1">
    <location>
        <begin position="39"/>
        <end position="51"/>
    </location>
</feature>
<feature type="region of interest" description="Disordered" evidence="1">
    <location>
        <begin position="39"/>
        <end position="60"/>
    </location>
</feature>
<dbReference type="EMBL" id="JBHTLU010000007">
    <property type="protein sequence ID" value="MFD1219012.1"/>
    <property type="molecule type" value="Genomic_DNA"/>
</dbReference>
<organism evidence="2 3">
    <name type="scientific">Paenibacillus vulneris</name>
    <dbReference type="NCBI Taxonomy" id="1133364"/>
    <lineage>
        <taxon>Bacteria</taxon>
        <taxon>Bacillati</taxon>
        <taxon>Bacillota</taxon>
        <taxon>Bacilli</taxon>
        <taxon>Bacillales</taxon>
        <taxon>Paenibacillaceae</taxon>
        <taxon>Paenibacillus</taxon>
    </lineage>
</organism>
<dbReference type="Proteomes" id="UP001597180">
    <property type="component" value="Unassembled WGS sequence"/>
</dbReference>
<keyword evidence="3" id="KW-1185">Reference proteome</keyword>
<dbReference type="RefSeq" id="WP_345591363.1">
    <property type="nucleotide sequence ID" value="NZ_BAABJG010000027.1"/>
</dbReference>
<name>A0ABW3UDL4_9BACL</name>
<reference evidence="3" key="1">
    <citation type="journal article" date="2019" name="Int. J. Syst. Evol. Microbiol.">
        <title>The Global Catalogue of Microorganisms (GCM) 10K type strain sequencing project: providing services to taxonomists for standard genome sequencing and annotation.</title>
        <authorList>
            <consortium name="The Broad Institute Genomics Platform"/>
            <consortium name="The Broad Institute Genome Sequencing Center for Infectious Disease"/>
            <person name="Wu L."/>
            <person name="Ma J."/>
        </authorList>
    </citation>
    <scope>NUCLEOTIDE SEQUENCE [LARGE SCALE GENOMIC DNA]</scope>
    <source>
        <strain evidence="3">CCUG 53270</strain>
    </source>
</reference>
<evidence type="ECO:0000313" key="2">
    <source>
        <dbReference type="EMBL" id="MFD1219012.1"/>
    </source>
</evidence>
<sequence>MKVSVKKVLFVIVCAELMIWYWSQWDVLDHNKQVVYHQNNHEKQAPQKPEDNETVLQKAS</sequence>
<protein>
    <submittedName>
        <fullName evidence="2">Uncharacterized protein</fullName>
    </submittedName>
</protein>
<comment type="caution">
    <text evidence="2">The sequence shown here is derived from an EMBL/GenBank/DDBJ whole genome shotgun (WGS) entry which is preliminary data.</text>
</comment>